<name>A0A5N7AKQ7_9EURO</name>
<dbReference type="Pfam" id="PF01041">
    <property type="entry name" value="DegT_DnrJ_EryC1"/>
    <property type="match status" value="1"/>
</dbReference>
<keyword evidence="5" id="KW-1185">Reference proteome</keyword>
<evidence type="ECO:0000259" key="3">
    <source>
        <dbReference type="Pfam" id="PF22725"/>
    </source>
</evidence>
<dbReference type="PANTHER" id="PTHR30244:SF34">
    <property type="entry name" value="DTDP-4-AMINO-4,6-DIDEOXYGALACTOSE TRANSAMINASE"/>
    <property type="match status" value="1"/>
</dbReference>
<dbReference type="SUPFAM" id="SSF53383">
    <property type="entry name" value="PLP-dependent transferases"/>
    <property type="match status" value="1"/>
</dbReference>
<evidence type="ECO:0000313" key="4">
    <source>
        <dbReference type="EMBL" id="KAE8369796.1"/>
    </source>
</evidence>
<evidence type="ECO:0000256" key="1">
    <source>
        <dbReference type="ARBA" id="ARBA00010928"/>
    </source>
</evidence>
<comment type="similarity">
    <text evidence="1">Belongs to the Gfo/Idh/MocA family.</text>
</comment>
<dbReference type="EMBL" id="ML737570">
    <property type="protein sequence ID" value="KAE8369796.1"/>
    <property type="molecule type" value="Genomic_DNA"/>
</dbReference>
<dbReference type="Gene3D" id="3.40.50.720">
    <property type="entry name" value="NAD(P)-binding Rossmann-like Domain"/>
    <property type="match status" value="1"/>
</dbReference>
<dbReference type="InterPro" id="IPR015421">
    <property type="entry name" value="PyrdxlP-dep_Trfase_major"/>
</dbReference>
<gene>
    <name evidence="4" type="ORF">BDV27DRAFT_152678</name>
</gene>
<evidence type="ECO:0000313" key="5">
    <source>
        <dbReference type="Proteomes" id="UP000326268"/>
    </source>
</evidence>
<dbReference type="InterPro" id="IPR036291">
    <property type="entry name" value="NAD(P)-bd_dom_sf"/>
</dbReference>
<proteinExistence type="inferred from homology"/>
<dbReference type="AlphaFoldDB" id="A0A5N7AKQ7"/>
<dbReference type="InterPro" id="IPR055170">
    <property type="entry name" value="GFO_IDH_MocA-like_dom"/>
</dbReference>
<protein>
    <submittedName>
        <fullName evidence="4">DegT/DnrJ/EryC1/StrS aminotransferase family-domain-containing protein</fullName>
    </submittedName>
</protein>
<dbReference type="InterPro" id="IPR000653">
    <property type="entry name" value="DegT/StrS_aminotransferase"/>
</dbReference>
<keyword evidence="4" id="KW-0808">Transferase</keyword>
<dbReference type="SUPFAM" id="SSF51735">
    <property type="entry name" value="NAD(P)-binding Rossmann-fold domains"/>
    <property type="match status" value="1"/>
</dbReference>
<feature type="domain" description="Gfo/Idh/MocA-like oxidoreductase N-terminal" evidence="2">
    <location>
        <begin position="29"/>
        <end position="144"/>
    </location>
</feature>
<dbReference type="PANTHER" id="PTHR30244">
    <property type="entry name" value="TRANSAMINASE"/>
    <property type="match status" value="1"/>
</dbReference>
<dbReference type="GO" id="GO:0008483">
    <property type="term" value="F:transaminase activity"/>
    <property type="evidence" value="ECO:0007669"/>
    <property type="project" value="UniProtKB-KW"/>
</dbReference>
<dbReference type="Gene3D" id="3.30.360.10">
    <property type="entry name" value="Dihydrodipicolinate Reductase, domain 2"/>
    <property type="match status" value="1"/>
</dbReference>
<dbReference type="GeneID" id="43656062"/>
<dbReference type="Pfam" id="PF22725">
    <property type="entry name" value="GFO_IDH_MocA_C3"/>
    <property type="match status" value="1"/>
</dbReference>
<dbReference type="Pfam" id="PF01408">
    <property type="entry name" value="GFO_IDH_MocA"/>
    <property type="match status" value="1"/>
</dbReference>
<dbReference type="GO" id="GO:0030170">
    <property type="term" value="F:pyridoxal phosphate binding"/>
    <property type="evidence" value="ECO:0007669"/>
    <property type="project" value="TreeGrafter"/>
</dbReference>
<dbReference type="Proteomes" id="UP000326268">
    <property type="component" value="Unassembled WGS sequence"/>
</dbReference>
<organism evidence="4 5">
    <name type="scientific">Aspergillus caelatus</name>
    <dbReference type="NCBI Taxonomy" id="61420"/>
    <lineage>
        <taxon>Eukaryota</taxon>
        <taxon>Fungi</taxon>
        <taxon>Dikarya</taxon>
        <taxon>Ascomycota</taxon>
        <taxon>Pezizomycotina</taxon>
        <taxon>Eurotiomycetes</taxon>
        <taxon>Eurotiomycetidae</taxon>
        <taxon>Eurotiales</taxon>
        <taxon>Aspergillaceae</taxon>
        <taxon>Aspergillus</taxon>
        <taxon>Aspergillus subgen. Circumdati</taxon>
    </lineage>
</organism>
<dbReference type="RefSeq" id="XP_031932877.1">
    <property type="nucleotide sequence ID" value="XM_032071616.1"/>
</dbReference>
<dbReference type="InterPro" id="IPR015422">
    <property type="entry name" value="PyrdxlP-dep_Trfase_small"/>
</dbReference>
<dbReference type="SUPFAM" id="SSF55347">
    <property type="entry name" value="Glyceraldehyde-3-phosphate dehydrogenase-like, C-terminal domain"/>
    <property type="match status" value="1"/>
</dbReference>
<dbReference type="InterPro" id="IPR015424">
    <property type="entry name" value="PyrdxlP-dep_Trfase"/>
</dbReference>
<dbReference type="GO" id="GO:0000271">
    <property type="term" value="P:polysaccharide biosynthetic process"/>
    <property type="evidence" value="ECO:0007669"/>
    <property type="project" value="TreeGrafter"/>
</dbReference>
<keyword evidence="4" id="KW-0032">Aminotransferase</keyword>
<accession>A0A5N7AKQ7</accession>
<feature type="domain" description="GFO/IDH/MocA-like oxidoreductase" evidence="3">
    <location>
        <begin position="164"/>
        <end position="273"/>
    </location>
</feature>
<dbReference type="GO" id="GO:0000166">
    <property type="term" value="F:nucleotide binding"/>
    <property type="evidence" value="ECO:0007669"/>
    <property type="project" value="InterPro"/>
</dbReference>
<evidence type="ECO:0000259" key="2">
    <source>
        <dbReference type="Pfam" id="PF01408"/>
    </source>
</evidence>
<dbReference type="OrthoDB" id="416253at2759"/>
<sequence>MSPILQFRELRRSSGLSTGSNSKHDEQTCLIVGLGQRTKKKAIPSLLKLVKDGWVQITGAVDPFVQTAPIDKLSLYPTVNDFLKVNERPTVAYVAVPHHEYKNVLPGLFEAGTNVLKEKPVACNSSEAVELKRQADAHGVRVGVLCQRRFSRRYNALEGWIPLLGKISSVQVVETIDVAELAEGWRARKGLAGGGVVIDMGYHMLDQLVGLFGEQFTVRHAALMKTRQGDYDVDDTAHVSVEFAQGVNATVVLSRSGAKNEERISIIGEGGILSLDSDLVRLSLRDDTGSLTPTEEYTVQEPSSVLLERGLVSFMDGVDAQKWDLNRDIAVMKLIDEIYRLGNESLDTKVAQDPLTKAWSWPKVTLDVERAVDKQLHTTLSIYNNSGIFGQFEKAFSSFHNTPNHHALLHNSGTNALYALYYASGLGSGDEVIVPVYTFHATVSPLMHLGVKPVFVDAHPETGNIDPRKIARAITPKTKAVIVTHMWGVPCAMEEIVSICRKNDILLLEDCSHAHGASVNGQKTGTFGDGAAWSIQGDKVLSGGEGGVSLTPHSEVYYRQLIHGHYNKRCKSEIPKNHPLQEFAVTGAGLKNRAHPLAISIAKNQLEKLPAILYCKSKCVAHFIQTLAPVPFLKAPAVDVGCQPAWYALIFRFDETQAPPGLTRERYVQEVMARGMKHIDIPNSTRPLYDEALYKRPWDILGHVYKPNMYTVDWEAADFPGAVAFHSSVIKLPVWAYEDDWDTVEASAQVMLNVAIDFMKTTLN</sequence>
<reference evidence="4 5" key="1">
    <citation type="submission" date="2019-04" db="EMBL/GenBank/DDBJ databases">
        <title>Friends and foes A comparative genomics studyof 23 Aspergillus species from section Flavi.</title>
        <authorList>
            <consortium name="DOE Joint Genome Institute"/>
            <person name="Kjaerbolling I."/>
            <person name="Vesth T."/>
            <person name="Frisvad J.C."/>
            <person name="Nybo J.L."/>
            <person name="Theobald S."/>
            <person name="Kildgaard S."/>
            <person name="Isbrandt T."/>
            <person name="Kuo A."/>
            <person name="Sato A."/>
            <person name="Lyhne E.K."/>
            <person name="Kogle M.E."/>
            <person name="Wiebenga A."/>
            <person name="Kun R.S."/>
            <person name="Lubbers R.J."/>
            <person name="Makela M.R."/>
            <person name="Barry K."/>
            <person name="Chovatia M."/>
            <person name="Clum A."/>
            <person name="Daum C."/>
            <person name="Haridas S."/>
            <person name="He G."/>
            <person name="LaButti K."/>
            <person name="Lipzen A."/>
            <person name="Mondo S."/>
            <person name="Riley R."/>
            <person name="Salamov A."/>
            <person name="Simmons B.A."/>
            <person name="Magnuson J.K."/>
            <person name="Henrissat B."/>
            <person name="Mortensen U.H."/>
            <person name="Larsen T.O."/>
            <person name="Devries R.P."/>
            <person name="Grigoriev I.V."/>
            <person name="Machida M."/>
            <person name="Baker S.E."/>
            <person name="Andersen M.R."/>
        </authorList>
    </citation>
    <scope>NUCLEOTIDE SEQUENCE [LARGE SCALE GENOMIC DNA]</scope>
    <source>
        <strain evidence="4 5">CBS 763.97</strain>
    </source>
</reference>
<dbReference type="Gene3D" id="3.90.1150.10">
    <property type="entry name" value="Aspartate Aminotransferase, domain 1"/>
    <property type="match status" value="1"/>
</dbReference>
<dbReference type="InterPro" id="IPR000683">
    <property type="entry name" value="Gfo/Idh/MocA-like_OxRdtase_N"/>
</dbReference>
<dbReference type="Gene3D" id="3.40.640.10">
    <property type="entry name" value="Type I PLP-dependent aspartate aminotransferase-like (Major domain)"/>
    <property type="match status" value="1"/>
</dbReference>